<dbReference type="GO" id="GO:0005524">
    <property type="term" value="F:ATP binding"/>
    <property type="evidence" value="ECO:0007669"/>
    <property type="project" value="InterPro"/>
</dbReference>
<name>C0CJM1_BLAHS</name>
<reference evidence="2 3" key="1">
    <citation type="submission" date="2009-01" db="EMBL/GenBank/DDBJ databases">
        <authorList>
            <person name="Fulton L."/>
            <person name="Clifton S."/>
            <person name="Fulton B."/>
            <person name="Xu J."/>
            <person name="Minx P."/>
            <person name="Pepin K.H."/>
            <person name="Johnson M."/>
            <person name="Bhonagiri V."/>
            <person name="Nash W.E."/>
            <person name="Mardis E.R."/>
            <person name="Wilson R.K."/>
        </authorList>
    </citation>
    <scope>NUCLEOTIDE SEQUENCE [LARGE SCALE GENOMIC DNA]</scope>
    <source>
        <strain evidence="3">DSM 10507 / JCM 14656 / S5a33</strain>
    </source>
</reference>
<sequence>MNIKEAKEEIIHTVQAYTAKDEEGNYRISSRRQRPLLLIGPPGIGKTAVMEQAAAQCEVGLVAYTITHHTRQSAVGLPLVEKKVYGGKEYTVTEYTMSEIIAAVYEQMELTGKQEGILFIDEINCVSETLAPTMLQFLQCKTFGNHKIPQGWVIAAAGNPSEYNKSARELDMVTLDRVRCIQVEADVNVWREYAQSANIHGAVLSYLEVKPQNFYHMEAKGEERQFVTARGWEDLAELLREYERMNIPVTEDVIGEYLQCPAIAEDFASYYRLYRRYQGDYPMGEVLDGTMDLARRQKMKEKLQQARIDERLGAVQLLLSGIHGTLSQYEAKKKTLDRLHQKLTTLKTWGEGRKEQEAQVIFAEFIRQQEYAVQTRRQAGVLGEEEEKTEERCLRTLRRAAYQVKEQRSQDWQEGFEVFKAEFQRELSGLRKKEGEIAAAIDRALEFVEEVWGEGQEMLVFLTDLTRSADSGKYLQYHPCPRYFAHSGLLMVQEQEEKLRRQLEKIYPMGDIPPIR</sequence>
<gene>
    <name evidence="2" type="ORF">RUMHYD_01041</name>
</gene>
<evidence type="ECO:0000259" key="1">
    <source>
        <dbReference type="SMART" id="SM00382"/>
    </source>
</evidence>
<dbReference type="AlphaFoldDB" id="C0CJM1"/>
<dbReference type="Gene3D" id="3.40.50.300">
    <property type="entry name" value="P-loop containing nucleotide triphosphate hydrolases"/>
    <property type="match status" value="1"/>
</dbReference>
<comment type="caution">
    <text evidence="2">The sequence shown here is derived from an EMBL/GenBank/DDBJ whole genome shotgun (WGS) entry which is preliminary data.</text>
</comment>
<dbReference type="Pfam" id="PF00004">
    <property type="entry name" value="AAA"/>
    <property type="match status" value="1"/>
</dbReference>
<dbReference type="InterPro" id="IPR027417">
    <property type="entry name" value="P-loop_NTPase"/>
</dbReference>
<dbReference type="InterPro" id="IPR003959">
    <property type="entry name" value="ATPase_AAA_core"/>
</dbReference>
<organism evidence="2 3">
    <name type="scientific">Blautia hydrogenotrophica (strain DSM 10507 / JCM 14656 / S5a33)</name>
    <name type="common">Ruminococcus hydrogenotrophicus</name>
    <dbReference type="NCBI Taxonomy" id="476272"/>
    <lineage>
        <taxon>Bacteria</taxon>
        <taxon>Bacillati</taxon>
        <taxon>Bacillota</taxon>
        <taxon>Clostridia</taxon>
        <taxon>Lachnospirales</taxon>
        <taxon>Lachnospiraceae</taxon>
        <taxon>Blautia</taxon>
    </lineage>
</organism>
<dbReference type="EMBL" id="ACBZ01000046">
    <property type="protein sequence ID" value="EEG50022.1"/>
    <property type="molecule type" value="Genomic_DNA"/>
</dbReference>
<accession>C0CJM1</accession>
<dbReference type="GeneID" id="86820328"/>
<feature type="domain" description="AAA+ ATPase" evidence="1">
    <location>
        <begin position="32"/>
        <end position="188"/>
    </location>
</feature>
<dbReference type="RefSeq" id="WP_005946807.1">
    <property type="nucleotide sequence ID" value="NZ_CP136423.1"/>
</dbReference>
<dbReference type="GO" id="GO:0016887">
    <property type="term" value="F:ATP hydrolysis activity"/>
    <property type="evidence" value="ECO:0007669"/>
    <property type="project" value="InterPro"/>
</dbReference>
<keyword evidence="3" id="KW-1185">Reference proteome</keyword>
<reference evidence="2 3" key="2">
    <citation type="submission" date="2009-02" db="EMBL/GenBank/DDBJ databases">
        <title>Draft genome sequence of Blautia hydrogenotrophica DSM 10507 (Ruminococcus hydrogenotrophicus DSM 10507).</title>
        <authorList>
            <person name="Sudarsanam P."/>
            <person name="Ley R."/>
            <person name="Guruge J."/>
            <person name="Turnbaugh P.J."/>
            <person name="Mahowald M."/>
            <person name="Liep D."/>
            <person name="Gordon J."/>
        </authorList>
    </citation>
    <scope>NUCLEOTIDE SEQUENCE [LARGE SCALE GENOMIC DNA]</scope>
    <source>
        <strain evidence="3">DSM 10507 / JCM 14656 / S5a33</strain>
    </source>
</reference>
<proteinExistence type="predicted"/>
<dbReference type="eggNOG" id="COG0714">
    <property type="taxonomic scope" value="Bacteria"/>
</dbReference>
<dbReference type="SUPFAM" id="SSF52540">
    <property type="entry name" value="P-loop containing nucleoside triphosphate hydrolases"/>
    <property type="match status" value="1"/>
</dbReference>
<dbReference type="PATRIC" id="fig|476272.21.peg.2388"/>
<dbReference type="HOGENOM" id="CLU_543789_0_0_9"/>
<dbReference type="CDD" id="cd00009">
    <property type="entry name" value="AAA"/>
    <property type="match status" value="1"/>
</dbReference>
<evidence type="ECO:0000313" key="2">
    <source>
        <dbReference type="EMBL" id="EEG50022.1"/>
    </source>
</evidence>
<evidence type="ECO:0000313" key="3">
    <source>
        <dbReference type="Proteomes" id="UP000003100"/>
    </source>
</evidence>
<dbReference type="InterPro" id="IPR003593">
    <property type="entry name" value="AAA+_ATPase"/>
</dbReference>
<protein>
    <recommendedName>
        <fullName evidence="1">AAA+ ATPase domain-containing protein</fullName>
    </recommendedName>
</protein>
<dbReference type="SMART" id="SM00382">
    <property type="entry name" value="AAA"/>
    <property type="match status" value="1"/>
</dbReference>
<dbReference type="Proteomes" id="UP000003100">
    <property type="component" value="Unassembled WGS sequence"/>
</dbReference>